<feature type="compositionally biased region" description="Polar residues" evidence="5">
    <location>
        <begin position="1"/>
        <end position="15"/>
    </location>
</feature>
<dbReference type="InterPro" id="IPR002942">
    <property type="entry name" value="S4_RNA-bd"/>
</dbReference>
<dbReference type="PANTHER" id="PTHR47683">
    <property type="entry name" value="PSEUDOURIDINE SYNTHASE FAMILY PROTEIN-RELATED"/>
    <property type="match status" value="1"/>
</dbReference>
<dbReference type="NCBIfam" id="TIGR00093">
    <property type="entry name" value="pseudouridine synthase"/>
    <property type="match status" value="1"/>
</dbReference>
<evidence type="ECO:0000256" key="1">
    <source>
        <dbReference type="ARBA" id="ARBA00008348"/>
    </source>
</evidence>
<sequence>MTQGSRPNRGNQRPQGSGSGRGASGAGRSKQNPRSSDSRPGSERGTESSAGSWSKSHGGPKQSKKSGAPAKKYSGPKAFGKERFGQNLGPVNSERTKPTQRARAAAAQSDLEGVRLQKVMANAGVASRRVCEEMIAAGRVEVNGSLITELGVRVDPERDAVHVDGMRLQLDAEKRYFVFNKPRNVVSTMEDPEGRKCITDFMRKKSQERLFHVGRLDYQTEGLLILTNDGEAANRLAHPSFEVPKTYLVQVRGPMATGIGAQMKKGIKLEDGWASVDSFRLIDSTPGYVLVEVILHSGRNRIVRRLFEEVGHPVTRLVRVQVGPIRLGDQKQGTIRPLGNQEVGHLLAMVGM</sequence>
<dbReference type="Gene3D" id="3.10.290.10">
    <property type="entry name" value="RNA-binding S4 domain"/>
    <property type="match status" value="1"/>
</dbReference>
<keyword evidence="3" id="KW-0694">RNA-binding</keyword>
<dbReference type="PROSITE" id="PS01149">
    <property type="entry name" value="PSI_RSU"/>
    <property type="match status" value="1"/>
</dbReference>
<dbReference type="InterPro" id="IPR018496">
    <property type="entry name" value="PsdUridine_synth_RsuA/RluB_CS"/>
</dbReference>
<evidence type="ECO:0000256" key="2">
    <source>
        <dbReference type="ARBA" id="ARBA00023235"/>
    </source>
</evidence>
<organism evidence="7 8">
    <name type="scientific">Paeniglutamicibacter antarcticus</name>
    <dbReference type="NCBI Taxonomy" id="494023"/>
    <lineage>
        <taxon>Bacteria</taxon>
        <taxon>Bacillati</taxon>
        <taxon>Actinomycetota</taxon>
        <taxon>Actinomycetes</taxon>
        <taxon>Micrococcales</taxon>
        <taxon>Micrococcaceae</taxon>
        <taxon>Paeniglutamicibacter</taxon>
    </lineage>
</organism>
<dbReference type="Pfam" id="PF00849">
    <property type="entry name" value="PseudoU_synth_2"/>
    <property type="match status" value="1"/>
</dbReference>
<dbReference type="RefSeq" id="WP_210102601.1">
    <property type="nucleotide sequence ID" value="NZ_BAABLK010000028.1"/>
</dbReference>
<evidence type="ECO:0000256" key="5">
    <source>
        <dbReference type="SAM" id="MobiDB-lite"/>
    </source>
</evidence>
<dbReference type="SUPFAM" id="SSF55174">
    <property type="entry name" value="Alpha-L RNA-binding motif"/>
    <property type="match status" value="1"/>
</dbReference>
<dbReference type="Gene3D" id="3.30.70.1560">
    <property type="entry name" value="Alpha-L RNA-binding motif"/>
    <property type="match status" value="1"/>
</dbReference>
<dbReference type="InterPro" id="IPR000748">
    <property type="entry name" value="PsdUridine_synth_RsuA/RluB/E/F"/>
</dbReference>
<dbReference type="EMBL" id="BAABLK010000028">
    <property type="protein sequence ID" value="GAA5227312.1"/>
    <property type="molecule type" value="Genomic_DNA"/>
</dbReference>
<dbReference type="InterPro" id="IPR042092">
    <property type="entry name" value="PsdUridine_s_RsuA/RluB/E/F_cat"/>
</dbReference>
<dbReference type="PROSITE" id="PS50889">
    <property type="entry name" value="S4"/>
    <property type="match status" value="1"/>
</dbReference>
<keyword evidence="8" id="KW-1185">Reference proteome</keyword>
<name>A0ABP9TL89_9MICC</name>
<accession>A0ABP9TL89</accession>
<dbReference type="Pfam" id="PF01479">
    <property type="entry name" value="S4"/>
    <property type="match status" value="1"/>
</dbReference>
<proteinExistence type="inferred from homology"/>
<dbReference type="InterPro" id="IPR020103">
    <property type="entry name" value="PsdUridine_synth_cat_dom_sf"/>
</dbReference>
<feature type="region of interest" description="Disordered" evidence="5">
    <location>
        <begin position="1"/>
        <end position="102"/>
    </location>
</feature>
<evidence type="ECO:0000313" key="7">
    <source>
        <dbReference type="EMBL" id="GAA5227312.1"/>
    </source>
</evidence>
<keyword evidence="2 4" id="KW-0413">Isomerase</keyword>
<evidence type="ECO:0000259" key="6">
    <source>
        <dbReference type="SMART" id="SM00363"/>
    </source>
</evidence>
<dbReference type="InterPro" id="IPR050343">
    <property type="entry name" value="RsuA_PseudoU_synthase"/>
</dbReference>
<comment type="caution">
    <text evidence="7">The sequence shown here is derived from an EMBL/GenBank/DDBJ whole genome shotgun (WGS) entry which is preliminary data.</text>
</comment>
<dbReference type="CDD" id="cd02870">
    <property type="entry name" value="PseudoU_synth_RsuA_like"/>
    <property type="match status" value="1"/>
</dbReference>
<dbReference type="InterPro" id="IPR036986">
    <property type="entry name" value="S4_RNA-bd_sf"/>
</dbReference>
<protein>
    <recommendedName>
        <fullName evidence="4">Pseudouridine synthase</fullName>
        <ecNumber evidence="4">5.4.99.-</ecNumber>
    </recommendedName>
</protein>
<feature type="domain" description="RNA-binding S4" evidence="6">
    <location>
        <begin position="114"/>
        <end position="183"/>
    </location>
</feature>
<evidence type="ECO:0000256" key="4">
    <source>
        <dbReference type="RuleBase" id="RU003887"/>
    </source>
</evidence>
<dbReference type="CDD" id="cd00165">
    <property type="entry name" value="S4"/>
    <property type="match status" value="1"/>
</dbReference>
<dbReference type="InterPro" id="IPR006145">
    <property type="entry name" value="PsdUridine_synth_RsuA/RluA"/>
</dbReference>
<gene>
    <name evidence="7" type="ORF">GCM10025778_18450</name>
</gene>
<dbReference type="Gene3D" id="3.30.70.580">
    <property type="entry name" value="Pseudouridine synthase I, catalytic domain, N-terminal subdomain"/>
    <property type="match status" value="1"/>
</dbReference>
<comment type="similarity">
    <text evidence="1 4">Belongs to the pseudouridine synthase RsuA family.</text>
</comment>
<evidence type="ECO:0000256" key="3">
    <source>
        <dbReference type="PROSITE-ProRule" id="PRU00182"/>
    </source>
</evidence>
<feature type="compositionally biased region" description="Basic and acidic residues" evidence="5">
    <location>
        <begin position="36"/>
        <end position="46"/>
    </location>
</feature>
<reference evidence="8" key="1">
    <citation type="journal article" date="2019" name="Int. J. Syst. Evol. Microbiol.">
        <title>The Global Catalogue of Microorganisms (GCM) 10K type strain sequencing project: providing services to taxonomists for standard genome sequencing and annotation.</title>
        <authorList>
            <consortium name="The Broad Institute Genomics Platform"/>
            <consortium name="The Broad Institute Genome Sequencing Center for Infectious Disease"/>
            <person name="Wu L."/>
            <person name="Ma J."/>
        </authorList>
    </citation>
    <scope>NUCLEOTIDE SEQUENCE [LARGE SCALE GENOMIC DNA]</scope>
    <source>
        <strain evidence="8">JCM 18952</strain>
    </source>
</reference>
<evidence type="ECO:0000313" key="8">
    <source>
        <dbReference type="Proteomes" id="UP001501257"/>
    </source>
</evidence>
<dbReference type="PANTHER" id="PTHR47683:SF2">
    <property type="entry name" value="RNA-BINDING S4 DOMAIN-CONTAINING PROTEIN"/>
    <property type="match status" value="1"/>
</dbReference>
<dbReference type="SMART" id="SM00363">
    <property type="entry name" value="S4"/>
    <property type="match status" value="1"/>
</dbReference>
<dbReference type="Proteomes" id="UP001501257">
    <property type="component" value="Unassembled WGS sequence"/>
</dbReference>
<dbReference type="InterPro" id="IPR020094">
    <property type="entry name" value="TruA/RsuA/RluB/E/F_N"/>
</dbReference>
<dbReference type="SUPFAM" id="SSF55120">
    <property type="entry name" value="Pseudouridine synthase"/>
    <property type="match status" value="1"/>
</dbReference>
<dbReference type="EC" id="5.4.99.-" evidence="4"/>